<dbReference type="Gene3D" id="2.70.70.10">
    <property type="entry name" value="Glucose Permease (Domain IIA)"/>
    <property type="match status" value="1"/>
</dbReference>
<dbReference type="InterPro" id="IPR011055">
    <property type="entry name" value="Dup_hybrid_motif"/>
</dbReference>
<dbReference type="PROSITE" id="PS51257">
    <property type="entry name" value="PROKAR_LIPOPROTEIN"/>
    <property type="match status" value="1"/>
</dbReference>
<feature type="chain" id="PRO_5046220678" description="M23ase beta-sheet core domain-containing protein" evidence="1">
    <location>
        <begin position="26"/>
        <end position="337"/>
    </location>
</feature>
<dbReference type="InterPro" id="IPR016047">
    <property type="entry name" value="M23ase_b-sheet_dom"/>
</dbReference>
<dbReference type="RefSeq" id="WP_281901198.1">
    <property type="nucleotide sequence ID" value="NZ_BSDI01000034.1"/>
</dbReference>
<name>A0ABQ5R1L8_9ACTN</name>
<dbReference type="PANTHER" id="PTHR21666">
    <property type="entry name" value="PEPTIDASE-RELATED"/>
    <property type="match status" value="1"/>
</dbReference>
<accession>A0ABQ5R1L8</accession>
<feature type="domain" description="M23ase beta-sheet core" evidence="2">
    <location>
        <begin position="212"/>
        <end position="323"/>
    </location>
</feature>
<keyword evidence="4" id="KW-1185">Reference proteome</keyword>
<dbReference type="CDD" id="cd12797">
    <property type="entry name" value="M23_peptidase"/>
    <property type="match status" value="1"/>
</dbReference>
<proteinExistence type="predicted"/>
<keyword evidence="1" id="KW-0732">Signal</keyword>
<dbReference type="InterPro" id="IPR050570">
    <property type="entry name" value="Cell_wall_metabolism_enzyme"/>
</dbReference>
<dbReference type="PANTHER" id="PTHR21666:SF270">
    <property type="entry name" value="MUREIN HYDROLASE ACTIVATOR ENVC"/>
    <property type="match status" value="1"/>
</dbReference>
<comment type="caution">
    <text evidence="3">The sequence shown here is derived from an EMBL/GenBank/DDBJ whole genome shotgun (WGS) entry which is preliminary data.</text>
</comment>
<gene>
    <name evidence="3" type="ORF">Pa4123_59750</name>
</gene>
<feature type="signal peptide" evidence="1">
    <location>
        <begin position="1"/>
        <end position="25"/>
    </location>
</feature>
<dbReference type="Pfam" id="PF01551">
    <property type="entry name" value="Peptidase_M23"/>
    <property type="match status" value="1"/>
</dbReference>
<dbReference type="Proteomes" id="UP001144280">
    <property type="component" value="Unassembled WGS sequence"/>
</dbReference>
<dbReference type="EMBL" id="BSDI01000034">
    <property type="protein sequence ID" value="GLI00699.1"/>
    <property type="molecule type" value="Genomic_DNA"/>
</dbReference>
<evidence type="ECO:0000313" key="4">
    <source>
        <dbReference type="Proteomes" id="UP001144280"/>
    </source>
</evidence>
<evidence type="ECO:0000256" key="1">
    <source>
        <dbReference type="SAM" id="SignalP"/>
    </source>
</evidence>
<protein>
    <recommendedName>
        <fullName evidence="2">M23ase beta-sheet core domain-containing protein</fullName>
    </recommendedName>
</protein>
<reference evidence="3" key="1">
    <citation type="submission" date="2022-12" db="EMBL/GenBank/DDBJ databases">
        <title>New Phytohabitans aurantiacus sp. RD004123 nov., an actinomycete isolated from soil.</title>
        <authorList>
            <person name="Triningsih D.W."/>
            <person name="Harunari E."/>
            <person name="Igarashi Y."/>
        </authorList>
    </citation>
    <scope>NUCLEOTIDE SEQUENCE</scope>
    <source>
        <strain evidence="3">RD004123</strain>
    </source>
</reference>
<evidence type="ECO:0000313" key="3">
    <source>
        <dbReference type="EMBL" id="GLI00699.1"/>
    </source>
</evidence>
<dbReference type="SUPFAM" id="SSF51261">
    <property type="entry name" value="Duplicated hybrid motif"/>
    <property type="match status" value="1"/>
</dbReference>
<sequence>MTNRAIGLIAAVTAAVALLCAAAPAVLLGGIAAACTAAPGTPSGTNAADRWDADQIANAATMVAVGVQRGVPPRGWVIAVATAMQESSLRNLPSGDRDSVGLFQQRPSQGWGTIEQLQDPTYATSKFYERLLTIPDWQTMALTDAAQAVQRSAFPDAYAKWEGEATAMVQQAFAASGATTPGDVEWCLHAGWTQPVRAPIVSGFRTPERPDHDGVDLAAPADTPIRAAATGQVITARCDTDPSGQLCNRRGSPSTPGCGWYVKIRHPNNLVTMYCHMVRAPIVEVGQTVAVGQEIGQVGSSGHSSGDHLHFETQHPGEGPIDPVPYMREHGAPLGQA</sequence>
<organism evidence="3 4">
    <name type="scientific">Phytohabitans aurantiacus</name>
    <dbReference type="NCBI Taxonomy" id="3016789"/>
    <lineage>
        <taxon>Bacteria</taxon>
        <taxon>Bacillati</taxon>
        <taxon>Actinomycetota</taxon>
        <taxon>Actinomycetes</taxon>
        <taxon>Micromonosporales</taxon>
        <taxon>Micromonosporaceae</taxon>
    </lineage>
</organism>
<evidence type="ECO:0000259" key="2">
    <source>
        <dbReference type="Pfam" id="PF01551"/>
    </source>
</evidence>